<dbReference type="PANTHER" id="PTHR43649:SF12">
    <property type="entry name" value="DIACETYLCHITOBIOSE BINDING PROTEIN DASA"/>
    <property type="match status" value="1"/>
</dbReference>
<evidence type="ECO:0008006" key="6">
    <source>
        <dbReference type="Google" id="ProtNLM"/>
    </source>
</evidence>
<reference evidence="4 5" key="1">
    <citation type="submission" date="2018-03" db="EMBL/GenBank/DDBJ databases">
        <authorList>
            <person name="Keele B.F."/>
        </authorList>
    </citation>
    <scope>NUCLEOTIDE SEQUENCE [LARGE SCALE GENOMIC DNA]</scope>
    <source>
        <strain evidence="4 5">AU19729</strain>
    </source>
</reference>
<dbReference type="Gene3D" id="3.40.190.10">
    <property type="entry name" value="Periplasmic binding protein-like II"/>
    <property type="match status" value="2"/>
</dbReference>
<name>A0A2S9MNG8_9BURK</name>
<comment type="similarity">
    <text evidence="2">Belongs to the bacterial solute-binding protein 1 family.</text>
</comment>
<accession>A0A2S9MNG8</accession>
<proteinExistence type="inferred from homology"/>
<sequence length="577" mass="63794">MFAAHDAHARHRIASARCRPKLASKPARRPGRRGRIAMVSTRSCIRQSPRGFDYAVVYREGRLFATTALALRHICLSTMFKGKRMNMRIAACALSIWMACASLASVPAQAADTYIDSFGYRHGNVAPYTRTAVANAKGTVRYCSGKPGRTTSDLVEKFNRDNPQLRVELVTLPGTTDEYGGPLDGSIWNGTFARNGCDVLQVMNRILGTGYESGQFFDLTPFVEDGRLARYPERIRPAFQYNGHFLGLTDSVDFNVLVYRTDRVATPPATWEALYARTARDPAHPYIYSSGITDGQTFGSFIDVAVPIGGGIVSADQRTAHADRPENLAAFSFMMAGVKAGGIKNPADVLNDTAVYREFARGDANYMLNWTTFYGPMLKETPGLIGKTAIAPLPHFEGKRRAVTAGSISDYVVLTASKNPAGAMKFIDFMTSTEVQKLRALRDQSPPAFIELLDDPDVRAAIPYWQTLKSSFADAVVRPSISQDVMTIVDRRLSDAFHEALRPADAFALMQKELTFALRPEAIRQAFPSTGATILSPCPEQRVLDPFSACYLRNFNNSRVYGQDLNRDLVDWKHLHP</sequence>
<dbReference type="InterPro" id="IPR050490">
    <property type="entry name" value="Bact_solute-bd_prot1"/>
</dbReference>
<dbReference type="Pfam" id="PF01547">
    <property type="entry name" value="SBP_bac_1"/>
    <property type="match status" value="1"/>
</dbReference>
<feature type="transmembrane region" description="Helical" evidence="3">
    <location>
        <begin position="89"/>
        <end position="108"/>
    </location>
</feature>
<comment type="subcellular location">
    <subcellularLocation>
        <location evidence="1">Periplasm</location>
    </subcellularLocation>
</comment>
<comment type="caution">
    <text evidence="4">The sequence shown here is derived from an EMBL/GenBank/DDBJ whole genome shotgun (WGS) entry which is preliminary data.</text>
</comment>
<gene>
    <name evidence="4" type="ORF">C6Q15_15365</name>
</gene>
<evidence type="ECO:0000256" key="3">
    <source>
        <dbReference type="SAM" id="Phobius"/>
    </source>
</evidence>
<evidence type="ECO:0000313" key="4">
    <source>
        <dbReference type="EMBL" id="PRF60307.1"/>
    </source>
</evidence>
<dbReference type="EMBL" id="PVGH01000060">
    <property type="protein sequence ID" value="PRF60307.1"/>
    <property type="molecule type" value="Genomic_DNA"/>
</dbReference>
<dbReference type="InterPro" id="IPR006059">
    <property type="entry name" value="SBP"/>
</dbReference>
<dbReference type="AlphaFoldDB" id="A0A2S9MNG8"/>
<dbReference type="SUPFAM" id="SSF53850">
    <property type="entry name" value="Periplasmic binding protein-like II"/>
    <property type="match status" value="1"/>
</dbReference>
<keyword evidence="3" id="KW-1133">Transmembrane helix</keyword>
<organism evidence="4 5">
    <name type="scientific">Burkholderia multivorans</name>
    <dbReference type="NCBI Taxonomy" id="87883"/>
    <lineage>
        <taxon>Bacteria</taxon>
        <taxon>Pseudomonadati</taxon>
        <taxon>Pseudomonadota</taxon>
        <taxon>Betaproteobacteria</taxon>
        <taxon>Burkholderiales</taxon>
        <taxon>Burkholderiaceae</taxon>
        <taxon>Burkholderia</taxon>
        <taxon>Burkholderia cepacia complex</taxon>
    </lineage>
</organism>
<protein>
    <recommendedName>
        <fullName evidence="6">Extracellular solute-binding protein</fullName>
    </recommendedName>
</protein>
<keyword evidence="3" id="KW-0812">Transmembrane</keyword>
<evidence type="ECO:0000256" key="2">
    <source>
        <dbReference type="ARBA" id="ARBA00008520"/>
    </source>
</evidence>
<keyword evidence="3" id="KW-0472">Membrane</keyword>
<dbReference type="PANTHER" id="PTHR43649">
    <property type="entry name" value="ARABINOSE-BINDING PROTEIN-RELATED"/>
    <property type="match status" value="1"/>
</dbReference>
<evidence type="ECO:0000313" key="5">
    <source>
        <dbReference type="Proteomes" id="UP000238982"/>
    </source>
</evidence>
<evidence type="ECO:0000256" key="1">
    <source>
        <dbReference type="ARBA" id="ARBA00004418"/>
    </source>
</evidence>
<dbReference type="Proteomes" id="UP000238982">
    <property type="component" value="Unassembled WGS sequence"/>
</dbReference>
<dbReference type="GO" id="GO:0042597">
    <property type="term" value="C:periplasmic space"/>
    <property type="evidence" value="ECO:0007669"/>
    <property type="project" value="UniProtKB-SubCell"/>
</dbReference>